<accession>A0A378YIT1</accession>
<reference evidence="2 3" key="1">
    <citation type="submission" date="2018-06" db="EMBL/GenBank/DDBJ databases">
        <authorList>
            <consortium name="Pathogen Informatics"/>
            <person name="Doyle S."/>
        </authorList>
    </citation>
    <scope>NUCLEOTIDE SEQUENCE [LARGE SCALE GENOMIC DNA]</scope>
    <source>
        <strain evidence="2 3">NCTC1934</strain>
    </source>
</reference>
<dbReference type="Pfam" id="PF00144">
    <property type="entry name" value="Beta-lactamase"/>
    <property type="match status" value="1"/>
</dbReference>
<dbReference type="PROSITE" id="PS51257">
    <property type="entry name" value="PROKAR_LIPOPROTEIN"/>
    <property type="match status" value="1"/>
</dbReference>
<dbReference type="Proteomes" id="UP000255467">
    <property type="component" value="Unassembled WGS sequence"/>
</dbReference>
<dbReference type="SUPFAM" id="SSF56601">
    <property type="entry name" value="beta-lactamase/transpeptidase-like"/>
    <property type="match status" value="1"/>
</dbReference>
<dbReference type="STRING" id="1406858.GCA_000710895_05837"/>
<dbReference type="Gene3D" id="3.40.710.10">
    <property type="entry name" value="DD-peptidase/beta-lactamase superfamily"/>
    <property type="match status" value="1"/>
</dbReference>
<dbReference type="EMBL" id="UGRY01000002">
    <property type="protein sequence ID" value="SUA77086.1"/>
    <property type="molecule type" value="Genomic_DNA"/>
</dbReference>
<name>A0A378YIT1_9NOCA</name>
<dbReference type="OrthoDB" id="262125at2"/>
<dbReference type="EC" id="3.1.1.-" evidence="2"/>
<evidence type="ECO:0000313" key="2">
    <source>
        <dbReference type="EMBL" id="SUA77086.1"/>
    </source>
</evidence>
<keyword evidence="3" id="KW-1185">Reference proteome</keyword>
<dbReference type="GO" id="GO:0016787">
    <property type="term" value="F:hydrolase activity"/>
    <property type="evidence" value="ECO:0007669"/>
    <property type="project" value="UniProtKB-KW"/>
</dbReference>
<evidence type="ECO:0000313" key="3">
    <source>
        <dbReference type="Proteomes" id="UP000255467"/>
    </source>
</evidence>
<protein>
    <submittedName>
        <fullName evidence="2">Esterase estB</fullName>
        <ecNumber evidence="2">3.1.1.-</ecNumber>
    </submittedName>
</protein>
<feature type="domain" description="Beta-lactamase-related" evidence="1">
    <location>
        <begin position="17"/>
        <end position="329"/>
    </location>
</feature>
<organism evidence="2 3">
    <name type="scientific">Nocardia otitidiscaviarum</name>
    <dbReference type="NCBI Taxonomy" id="1823"/>
    <lineage>
        <taxon>Bacteria</taxon>
        <taxon>Bacillati</taxon>
        <taxon>Actinomycetota</taxon>
        <taxon>Actinomycetes</taxon>
        <taxon>Mycobacteriales</taxon>
        <taxon>Nocardiaceae</taxon>
        <taxon>Nocardia</taxon>
    </lineage>
</organism>
<dbReference type="PANTHER" id="PTHR43283:SF3">
    <property type="entry name" value="BETA-LACTAMASE FAMILY PROTEIN (AFU_ORTHOLOGUE AFUA_5G07500)"/>
    <property type="match status" value="1"/>
</dbReference>
<dbReference type="RefSeq" id="WP_039810445.1">
    <property type="nucleotide sequence ID" value="NZ_UGRY01000002.1"/>
</dbReference>
<proteinExistence type="predicted"/>
<keyword evidence="2" id="KW-0378">Hydrolase</keyword>
<dbReference type="PANTHER" id="PTHR43283">
    <property type="entry name" value="BETA-LACTAMASE-RELATED"/>
    <property type="match status" value="1"/>
</dbReference>
<dbReference type="InterPro" id="IPR012338">
    <property type="entry name" value="Beta-lactam/transpept-like"/>
</dbReference>
<dbReference type="AlphaFoldDB" id="A0A378YIT1"/>
<sequence length="459" mass="48962">MSETAQKLSEFVAVSAERLGVPGVAVGVSACGREDFACHGVTSVDNPLPVDQDTMFAVGSVSKTFTATALMRLVAEGRVELDAPVRRYVPEFAPTDAVAEEITVMRLLNHTAGLEWKLGVDTGEGDDALARHTVKLAESPLIAQPGTRASYSQEGFNLAGRVIENVTGSTFEGAIGSLLLKPLGLAHSHYMVNATMTRRFAVGHNADADGALTVARQWKDNRSNNPGGGMATSVRDLLGWARFHLGDGRAETGERILPPELLHRMRQQTVELRGTTLGDAFGICWFLREVDGVATIGHGGSGNGQFADLLIVPERNFAVVVMSNAGPDAGLVFNRDLVNWVLEHYLGVVERDPEPLPYDQARAAEIIGYYENEMMRLTLTAEGTAVTIGCAIKPDVRAAADTEMPPDLPPAILGLLPGGADEYIVTEGGLRGQRGFFTRAESGAVTGIDLAGRLFARVG</sequence>
<evidence type="ECO:0000259" key="1">
    <source>
        <dbReference type="Pfam" id="PF00144"/>
    </source>
</evidence>
<dbReference type="InterPro" id="IPR050789">
    <property type="entry name" value="Diverse_Enzym_Activities"/>
</dbReference>
<dbReference type="InterPro" id="IPR001466">
    <property type="entry name" value="Beta-lactam-related"/>
</dbReference>
<gene>
    <name evidence="2" type="primary">estB_4</name>
    <name evidence="2" type="ORF">NCTC1934_02860</name>
</gene>